<proteinExistence type="predicted"/>
<organism evidence="2 3">
    <name type="scientific">Zophobas morio</name>
    <dbReference type="NCBI Taxonomy" id="2755281"/>
    <lineage>
        <taxon>Eukaryota</taxon>
        <taxon>Metazoa</taxon>
        <taxon>Ecdysozoa</taxon>
        <taxon>Arthropoda</taxon>
        <taxon>Hexapoda</taxon>
        <taxon>Insecta</taxon>
        <taxon>Pterygota</taxon>
        <taxon>Neoptera</taxon>
        <taxon>Endopterygota</taxon>
        <taxon>Coleoptera</taxon>
        <taxon>Polyphaga</taxon>
        <taxon>Cucujiformia</taxon>
        <taxon>Tenebrionidae</taxon>
        <taxon>Zophobas</taxon>
    </lineage>
</organism>
<sequence>MHCYGSDYVTTINTSWVPYLVGAVGAFVIACSAPSRIRKSQKRRNECRMTSPAQECEDSGRTCQMYPPMACFYYRQHTHARKNPTCEVKAADFLAAFQR</sequence>
<keyword evidence="3" id="KW-1185">Reference proteome</keyword>
<evidence type="ECO:0000313" key="2">
    <source>
        <dbReference type="EMBL" id="KAJ3657372.1"/>
    </source>
</evidence>
<feature type="transmembrane region" description="Helical" evidence="1">
    <location>
        <begin position="16"/>
        <end position="34"/>
    </location>
</feature>
<name>A0AA38INU4_9CUCU</name>
<gene>
    <name evidence="2" type="ORF">Zmor_009181</name>
</gene>
<accession>A0AA38INU4</accession>
<reference evidence="2" key="1">
    <citation type="journal article" date="2023" name="G3 (Bethesda)">
        <title>Whole genome assemblies of Zophobas morio and Tenebrio molitor.</title>
        <authorList>
            <person name="Kaur S."/>
            <person name="Stinson S.A."/>
            <person name="diCenzo G.C."/>
        </authorList>
    </citation>
    <scope>NUCLEOTIDE SEQUENCE</scope>
    <source>
        <strain evidence="2">QUZm001</strain>
    </source>
</reference>
<keyword evidence="1" id="KW-0812">Transmembrane</keyword>
<evidence type="ECO:0000313" key="3">
    <source>
        <dbReference type="Proteomes" id="UP001168821"/>
    </source>
</evidence>
<evidence type="ECO:0000256" key="1">
    <source>
        <dbReference type="SAM" id="Phobius"/>
    </source>
</evidence>
<protein>
    <submittedName>
        <fullName evidence="2">Uncharacterized protein</fullName>
    </submittedName>
</protein>
<comment type="caution">
    <text evidence="2">The sequence shown here is derived from an EMBL/GenBank/DDBJ whole genome shotgun (WGS) entry which is preliminary data.</text>
</comment>
<dbReference type="AlphaFoldDB" id="A0AA38INU4"/>
<dbReference type="EMBL" id="JALNTZ010000003">
    <property type="protein sequence ID" value="KAJ3657372.1"/>
    <property type="molecule type" value="Genomic_DNA"/>
</dbReference>
<keyword evidence="1" id="KW-1133">Transmembrane helix</keyword>
<keyword evidence="1" id="KW-0472">Membrane</keyword>
<dbReference type="Proteomes" id="UP001168821">
    <property type="component" value="Unassembled WGS sequence"/>
</dbReference>